<dbReference type="PANTHER" id="PTHR11070:SF2">
    <property type="entry name" value="ATP-DEPENDENT DNA HELICASE SRS2"/>
    <property type="match status" value="1"/>
</dbReference>
<gene>
    <name evidence="11" type="ORF">L2W38_12770</name>
</gene>
<dbReference type="Proteomes" id="UP001200430">
    <property type="component" value="Unassembled WGS sequence"/>
</dbReference>
<evidence type="ECO:0000256" key="5">
    <source>
        <dbReference type="ARBA" id="ARBA00023235"/>
    </source>
</evidence>
<dbReference type="Pfam" id="PF13361">
    <property type="entry name" value="UvrD_C"/>
    <property type="match status" value="1"/>
</dbReference>
<evidence type="ECO:0000256" key="3">
    <source>
        <dbReference type="ARBA" id="ARBA00022806"/>
    </source>
</evidence>
<reference evidence="11 12" key="1">
    <citation type="submission" date="2022-01" db="EMBL/GenBank/DDBJ databases">
        <title>Dethiosulfovibrio faecalis sp. nov., a novel proteolytic, non-sulfur-reducing bacterium isolated from a marine aquaculture solid waste bioreactor.</title>
        <authorList>
            <person name="Grabowski S."/>
            <person name="Apolinario E."/>
            <person name="Schneider N."/>
            <person name="Marshall C.W."/>
            <person name="Sowers K.R."/>
        </authorList>
    </citation>
    <scope>NUCLEOTIDE SEQUENCE [LARGE SCALE GENOMIC DNA]</scope>
    <source>
        <strain evidence="11 12">DSM 12537</strain>
    </source>
</reference>
<dbReference type="InterPro" id="IPR027417">
    <property type="entry name" value="P-loop_NTPase"/>
</dbReference>
<keyword evidence="3 9" id="KW-0347">Helicase</keyword>
<evidence type="ECO:0000256" key="8">
    <source>
        <dbReference type="ARBA" id="ARBA00048988"/>
    </source>
</evidence>
<evidence type="ECO:0000256" key="7">
    <source>
        <dbReference type="ARBA" id="ARBA00034808"/>
    </source>
</evidence>
<evidence type="ECO:0000259" key="10">
    <source>
        <dbReference type="PROSITE" id="PS51198"/>
    </source>
</evidence>
<keyword evidence="12" id="KW-1185">Reference proteome</keyword>
<dbReference type="Pfam" id="PF13245">
    <property type="entry name" value="AAA_19"/>
    <property type="match status" value="1"/>
</dbReference>
<keyword evidence="2 9" id="KW-0378">Hydrolase</keyword>
<dbReference type="InterPro" id="IPR000212">
    <property type="entry name" value="DNA_helicase_UvrD/REP"/>
</dbReference>
<evidence type="ECO:0000313" key="12">
    <source>
        <dbReference type="Proteomes" id="UP001200430"/>
    </source>
</evidence>
<comment type="catalytic activity">
    <reaction evidence="6">
        <text>Couples ATP hydrolysis with the unwinding of duplex DNA by translocating in the 3'-5' direction.</text>
        <dbReference type="EC" id="5.6.2.4"/>
    </reaction>
</comment>
<evidence type="ECO:0000256" key="4">
    <source>
        <dbReference type="ARBA" id="ARBA00022840"/>
    </source>
</evidence>
<proteinExistence type="predicted"/>
<organism evidence="11 12">
    <name type="scientific">Dethiosulfovibrio marinus</name>
    <dbReference type="NCBI Taxonomy" id="133532"/>
    <lineage>
        <taxon>Bacteria</taxon>
        <taxon>Thermotogati</taxon>
        <taxon>Synergistota</taxon>
        <taxon>Synergistia</taxon>
        <taxon>Synergistales</taxon>
        <taxon>Dethiosulfovibrionaceae</taxon>
        <taxon>Dethiosulfovibrio</taxon>
    </lineage>
</organism>
<evidence type="ECO:0000256" key="1">
    <source>
        <dbReference type="ARBA" id="ARBA00022741"/>
    </source>
</evidence>
<keyword evidence="1 9" id="KW-0547">Nucleotide-binding</keyword>
<dbReference type="EMBL" id="JAKGUD010000025">
    <property type="protein sequence ID" value="MCF4143683.1"/>
    <property type="molecule type" value="Genomic_DNA"/>
</dbReference>
<dbReference type="Gene3D" id="3.40.50.300">
    <property type="entry name" value="P-loop containing nucleotide triphosphate hydrolases"/>
    <property type="match status" value="2"/>
</dbReference>
<keyword evidence="4 9" id="KW-0067">ATP-binding</keyword>
<dbReference type="PROSITE" id="PS51198">
    <property type="entry name" value="UVRD_HELICASE_ATP_BIND"/>
    <property type="match status" value="1"/>
</dbReference>
<dbReference type="InterPro" id="IPR014017">
    <property type="entry name" value="DNA_helicase_UvrD-like_C"/>
</dbReference>
<protein>
    <recommendedName>
        <fullName evidence="7">DNA 3'-5' helicase</fullName>
        <ecNumber evidence="7">5.6.2.4</ecNumber>
    </recommendedName>
</protein>
<dbReference type="PANTHER" id="PTHR11070">
    <property type="entry name" value="UVRD / RECB / PCRA DNA HELICASE FAMILY MEMBER"/>
    <property type="match status" value="1"/>
</dbReference>
<evidence type="ECO:0000256" key="2">
    <source>
        <dbReference type="ARBA" id="ARBA00022801"/>
    </source>
</evidence>
<comment type="catalytic activity">
    <reaction evidence="8">
        <text>ATP + H2O = ADP + phosphate + H(+)</text>
        <dbReference type="Rhea" id="RHEA:13065"/>
        <dbReference type="ChEBI" id="CHEBI:15377"/>
        <dbReference type="ChEBI" id="CHEBI:15378"/>
        <dbReference type="ChEBI" id="CHEBI:30616"/>
        <dbReference type="ChEBI" id="CHEBI:43474"/>
        <dbReference type="ChEBI" id="CHEBI:456216"/>
        <dbReference type="EC" id="5.6.2.4"/>
    </reaction>
</comment>
<dbReference type="EC" id="5.6.2.4" evidence="7"/>
<evidence type="ECO:0000256" key="6">
    <source>
        <dbReference type="ARBA" id="ARBA00034617"/>
    </source>
</evidence>
<evidence type="ECO:0000313" key="11">
    <source>
        <dbReference type="EMBL" id="MCF4143683.1"/>
    </source>
</evidence>
<feature type="binding site" evidence="9">
    <location>
        <begin position="39"/>
        <end position="46"/>
    </location>
    <ligand>
        <name>ATP</name>
        <dbReference type="ChEBI" id="CHEBI:30616"/>
    </ligand>
</feature>
<dbReference type="SUPFAM" id="SSF52540">
    <property type="entry name" value="P-loop containing nucleoside triphosphate hydrolases"/>
    <property type="match status" value="1"/>
</dbReference>
<feature type="domain" description="UvrD-like helicase ATP-binding" evidence="10">
    <location>
        <begin position="18"/>
        <end position="289"/>
    </location>
</feature>
<dbReference type="RefSeq" id="WP_236100469.1">
    <property type="nucleotide sequence ID" value="NZ_JAKGUD010000025.1"/>
</dbReference>
<accession>A0ABS9ER61</accession>
<evidence type="ECO:0000256" key="9">
    <source>
        <dbReference type="PROSITE-ProRule" id="PRU00560"/>
    </source>
</evidence>
<name>A0ABS9ER61_9BACT</name>
<comment type="caution">
    <text evidence="11">The sequence shown here is derived from an EMBL/GenBank/DDBJ whole genome shotgun (WGS) entry which is preliminary data.</text>
</comment>
<keyword evidence="5" id="KW-0413">Isomerase</keyword>
<dbReference type="InterPro" id="IPR014016">
    <property type="entry name" value="UvrD-like_ATP-bd"/>
</dbReference>
<sequence length="619" mass="70584">MEDKRTVQELTDNHIDDHVDDEIKRCFSEESPKSFFMFAGAGSGKTRSLINALSFLDKKIGSRLSTHSKQVAVITYTNAACDEISKRLQYKPIFAVSTIHSFLWELIKNYQTDIKTWVIESLKKDIAELNEKQIRRRGGDAAIRRVEEIKKKTTRLAKIETVKKFSYSPNGNDVGYDSLNHSEVVKMGSDFIATEETMQEILVSKYPVLLIDESQDTKKELVDALFVIYEKYKDRFVIGMFGDTMQRIYMDGKDNLAGCIPDEWEKPKKVMNHRSATRIVELANAIRKTMDKQQQRSRSDSEAGTVRLFIADSSANKEEMECRAAQIMAEKANDKDWIDSAKYKSLILEHHMAASRFGFFDLYAPLNESKSFGTSLRDGSISEISFMANVVSPLIKAYKNNNDFEVSRIIRQHSPLLNKKAFRENLVDQTKLLEAAENAVEELLFLWEGGAIPTCIEILKTIKKTNLFTLNDRVDDILSEPIEDEDKKVAALREAFSVSFDELEKYLAYVTDNTQFATHQGVKGLEFPRVMVIMDDAEAKGFLFSYEKLFGAKSRTDTDIENEREGRDTGIRRTTRLFYVACTRAEKSLAIIAYTENGDAVRDTAISNDWFSAEEIVLL</sequence>